<dbReference type="STRING" id="50990.A0A4Y7PJ14"/>
<gene>
    <name evidence="1" type="ORF">BD410DRAFT_778501</name>
</gene>
<evidence type="ECO:0000313" key="2">
    <source>
        <dbReference type="Proteomes" id="UP000294933"/>
    </source>
</evidence>
<organism evidence="1 2">
    <name type="scientific">Rickenella mellea</name>
    <dbReference type="NCBI Taxonomy" id="50990"/>
    <lineage>
        <taxon>Eukaryota</taxon>
        <taxon>Fungi</taxon>
        <taxon>Dikarya</taxon>
        <taxon>Basidiomycota</taxon>
        <taxon>Agaricomycotina</taxon>
        <taxon>Agaricomycetes</taxon>
        <taxon>Hymenochaetales</taxon>
        <taxon>Rickenellaceae</taxon>
        <taxon>Rickenella</taxon>
    </lineage>
</organism>
<dbReference type="AlphaFoldDB" id="A0A4Y7PJ14"/>
<proteinExistence type="predicted"/>
<dbReference type="EMBL" id="ML170296">
    <property type="protein sequence ID" value="TDL14991.1"/>
    <property type="molecule type" value="Genomic_DNA"/>
</dbReference>
<reference evidence="1 2" key="1">
    <citation type="submission" date="2018-06" db="EMBL/GenBank/DDBJ databases">
        <title>A transcriptomic atlas of mushroom development highlights an independent origin of complex multicellularity.</title>
        <authorList>
            <consortium name="DOE Joint Genome Institute"/>
            <person name="Krizsan K."/>
            <person name="Almasi E."/>
            <person name="Merenyi Z."/>
            <person name="Sahu N."/>
            <person name="Viragh M."/>
            <person name="Koszo T."/>
            <person name="Mondo S."/>
            <person name="Kiss B."/>
            <person name="Balint B."/>
            <person name="Kues U."/>
            <person name="Barry K."/>
            <person name="Hegedus J.C."/>
            <person name="Henrissat B."/>
            <person name="Johnson J."/>
            <person name="Lipzen A."/>
            <person name="Ohm R."/>
            <person name="Nagy I."/>
            <person name="Pangilinan J."/>
            <person name="Yan J."/>
            <person name="Xiong Y."/>
            <person name="Grigoriev I.V."/>
            <person name="Hibbett D.S."/>
            <person name="Nagy L.G."/>
        </authorList>
    </citation>
    <scope>NUCLEOTIDE SEQUENCE [LARGE SCALE GENOMIC DNA]</scope>
    <source>
        <strain evidence="1 2">SZMC22713</strain>
    </source>
</reference>
<accession>A0A4Y7PJ14</accession>
<keyword evidence="2" id="KW-1185">Reference proteome</keyword>
<dbReference type="VEuPathDB" id="FungiDB:BD410DRAFT_778501"/>
<protein>
    <submittedName>
        <fullName evidence="1">Uncharacterized protein</fullName>
    </submittedName>
</protein>
<sequence>MWPEKVQRQFDIAQAAGNDALENVLHAPYNKLLNTLFPVDTDFTVIPNFQEINSNRSADYLVTFEIFLENRPVFVLELKREKDFSLKSKRSAADDQLRERLGDLIDTCPLPLLHGVSAYGTKLCFYSITKAGLITPKKIPVSPLYQTDTAPADRWNYDILTAEGEAEFRRIVEFIITECAKIPLPE</sequence>
<evidence type="ECO:0000313" key="1">
    <source>
        <dbReference type="EMBL" id="TDL14991.1"/>
    </source>
</evidence>
<dbReference type="OrthoDB" id="5362978at2759"/>
<name>A0A4Y7PJ14_9AGAM</name>
<dbReference type="Proteomes" id="UP000294933">
    <property type="component" value="Unassembled WGS sequence"/>
</dbReference>